<reference evidence="2 3" key="1">
    <citation type="submission" date="2015-12" db="EMBL/GenBank/DDBJ databases">
        <title>The genome of Folsomia candida.</title>
        <authorList>
            <person name="Faddeeva A."/>
            <person name="Derks M.F."/>
            <person name="Anvar Y."/>
            <person name="Smit S."/>
            <person name="Van Straalen N."/>
            <person name="Roelofs D."/>
        </authorList>
    </citation>
    <scope>NUCLEOTIDE SEQUENCE [LARGE SCALE GENOMIC DNA]</scope>
    <source>
        <strain evidence="2 3">VU population</strain>
        <tissue evidence="2">Whole body</tissue>
    </source>
</reference>
<dbReference type="Proteomes" id="UP000198287">
    <property type="component" value="Unassembled WGS sequence"/>
</dbReference>
<comment type="subcellular location">
    <subcellularLocation>
        <location evidence="1">Membrane</location>
        <topology evidence="1">Lipid-anchor</topology>
        <topology evidence="1">GPI-anchor</topology>
    </subcellularLocation>
</comment>
<comment type="cofactor">
    <cofactor evidence="1">
        <name>Zn(2+)</name>
        <dbReference type="ChEBI" id="CHEBI:29105"/>
    </cofactor>
</comment>
<keyword evidence="1" id="KW-0472">Membrane</keyword>
<dbReference type="PANTHER" id="PTHR10443">
    <property type="entry name" value="MICROSOMAL DIPEPTIDASE"/>
    <property type="match status" value="1"/>
</dbReference>
<evidence type="ECO:0000313" key="2">
    <source>
        <dbReference type="EMBL" id="OXA46979.1"/>
    </source>
</evidence>
<dbReference type="SUPFAM" id="SSF51556">
    <property type="entry name" value="Metallo-dependent hydrolases"/>
    <property type="match status" value="1"/>
</dbReference>
<dbReference type="InterPro" id="IPR032466">
    <property type="entry name" value="Metal_Hydrolase"/>
</dbReference>
<dbReference type="GO" id="GO:0098552">
    <property type="term" value="C:side of membrane"/>
    <property type="evidence" value="ECO:0007669"/>
    <property type="project" value="UniProtKB-KW"/>
</dbReference>
<dbReference type="EC" id="3.4.13.19" evidence="1"/>
<keyword evidence="1" id="KW-0479">Metal-binding</keyword>
<dbReference type="GO" id="GO:0070573">
    <property type="term" value="F:metallodipeptidase activity"/>
    <property type="evidence" value="ECO:0007669"/>
    <property type="project" value="InterPro"/>
</dbReference>
<protein>
    <recommendedName>
        <fullName evidence="1">Dipeptidase</fullName>
        <ecNumber evidence="1">3.4.13.19</ecNumber>
    </recommendedName>
</protein>
<comment type="similarity">
    <text evidence="1">Belongs to the metallo-dependent hydrolases superfamily. Peptidase M19 family.</text>
</comment>
<keyword evidence="1" id="KW-0645">Protease</keyword>
<name>A0A226DP46_FOLCA</name>
<sequence>MNRLGMIVDLSHVSVATMKDALKVTRAPVIFSHSSAYMICNHSRNVPDDVLQLVAKNGGVVMVSFYNVFLTCNETANIKDVIAHIQHIRDVAGVDHVGIGSGFDGINFVPTGLEDVSTYPNLLEELLKNGTWTEQDLKKLIGINFLRVFRQAESVTTPRAIIMVRLNIPTEFGTFKAAWRNNHNHSWNLNTWMDANPSREVDIHKKVGGERCKPENSNRPIKIVLHNGMDISTQNEHCVLLTTVPTTTEALLLPNPPTS</sequence>
<keyword evidence="1" id="KW-0862">Zinc</keyword>
<dbReference type="PANTHER" id="PTHR10443:SF47">
    <property type="entry name" value="DIPEPTIDASE"/>
    <property type="match status" value="1"/>
</dbReference>
<keyword evidence="1" id="KW-0378">Hydrolase</keyword>
<dbReference type="InterPro" id="IPR008257">
    <property type="entry name" value="Pept_M19"/>
</dbReference>
<evidence type="ECO:0000256" key="1">
    <source>
        <dbReference type="RuleBase" id="RU341113"/>
    </source>
</evidence>
<keyword evidence="1" id="KW-0224">Dipeptidase</keyword>
<dbReference type="GO" id="GO:0006508">
    <property type="term" value="P:proteolysis"/>
    <property type="evidence" value="ECO:0007669"/>
    <property type="project" value="UniProtKB-KW"/>
</dbReference>
<gene>
    <name evidence="2" type="ORF">Fcan01_18506</name>
</gene>
<dbReference type="GO" id="GO:0046872">
    <property type="term" value="F:metal ion binding"/>
    <property type="evidence" value="ECO:0007669"/>
    <property type="project" value="UniProtKB-UniRule"/>
</dbReference>
<comment type="caution">
    <text evidence="2">The sequence shown here is derived from an EMBL/GenBank/DDBJ whole genome shotgun (WGS) entry which is preliminary data.</text>
</comment>
<evidence type="ECO:0000313" key="3">
    <source>
        <dbReference type="Proteomes" id="UP000198287"/>
    </source>
</evidence>
<keyword evidence="1" id="KW-0482">Metalloprotease</keyword>
<keyword evidence="3" id="KW-1185">Reference proteome</keyword>
<proteinExistence type="inferred from homology"/>
<keyword evidence="1" id="KW-0325">Glycoprotein</keyword>
<keyword evidence="1" id="KW-0336">GPI-anchor</keyword>
<dbReference type="Gene3D" id="3.20.20.140">
    <property type="entry name" value="Metal-dependent hydrolases"/>
    <property type="match status" value="1"/>
</dbReference>
<dbReference type="PROSITE" id="PS51365">
    <property type="entry name" value="RENAL_DIPEPTIDASE_2"/>
    <property type="match status" value="1"/>
</dbReference>
<dbReference type="Pfam" id="PF01244">
    <property type="entry name" value="Peptidase_M19"/>
    <property type="match status" value="1"/>
</dbReference>
<keyword evidence="1" id="KW-1015">Disulfide bond</keyword>
<comment type="subunit">
    <text evidence="1">Homodimer; disulfide-linked.</text>
</comment>
<comment type="catalytic activity">
    <reaction evidence="1">
        <text>an L-aminoacyl-L-amino acid + H2O = 2 an L-alpha-amino acid</text>
        <dbReference type="Rhea" id="RHEA:48940"/>
        <dbReference type="ChEBI" id="CHEBI:15377"/>
        <dbReference type="ChEBI" id="CHEBI:59869"/>
        <dbReference type="ChEBI" id="CHEBI:77460"/>
        <dbReference type="EC" id="3.4.13.19"/>
    </reaction>
</comment>
<dbReference type="OrthoDB" id="445695at2759"/>
<dbReference type="EMBL" id="LNIX01000014">
    <property type="protein sequence ID" value="OXA46979.1"/>
    <property type="molecule type" value="Genomic_DNA"/>
</dbReference>
<dbReference type="AlphaFoldDB" id="A0A226DP46"/>
<accession>A0A226DP46</accession>
<keyword evidence="1" id="KW-0449">Lipoprotein</keyword>
<organism evidence="2 3">
    <name type="scientific">Folsomia candida</name>
    <name type="common">Springtail</name>
    <dbReference type="NCBI Taxonomy" id="158441"/>
    <lineage>
        <taxon>Eukaryota</taxon>
        <taxon>Metazoa</taxon>
        <taxon>Ecdysozoa</taxon>
        <taxon>Arthropoda</taxon>
        <taxon>Hexapoda</taxon>
        <taxon>Collembola</taxon>
        <taxon>Entomobryomorpha</taxon>
        <taxon>Isotomoidea</taxon>
        <taxon>Isotomidae</taxon>
        <taxon>Proisotominae</taxon>
        <taxon>Folsomia</taxon>
    </lineage>
</organism>